<gene>
    <name evidence="3" type="ordered locus">Q7A_1597</name>
</gene>
<dbReference type="PATRIC" id="fig|754476.3.peg.1577"/>
<proteinExistence type="predicted"/>
<evidence type="ECO:0000313" key="3">
    <source>
        <dbReference type="EMBL" id="AFI84421.1"/>
    </source>
</evidence>
<dbReference type="PANTHER" id="PTHR38037">
    <property type="entry name" value="ZN_PROTEASE DOMAIN-CONTAINING PROTEIN"/>
    <property type="match status" value="1"/>
</dbReference>
<dbReference type="HOGENOM" id="CLU_099424_1_1_6"/>
<accession>I1XJ52</accession>
<dbReference type="InterPro" id="IPR021109">
    <property type="entry name" value="Peptidase_aspartic_dom_sf"/>
</dbReference>
<feature type="region of interest" description="Disordered" evidence="1">
    <location>
        <begin position="146"/>
        <end position="165"/>
    </location>
</feature>
<dbReference type="Proteomes" id="UP000009144">
    <property type="component" value="Chromosome"/>
</dbReference>
<dbReference type="RefSeq" id="WP_014706794.1">
    <property type="nucleotide sequence ID" value="NC_017857.3"/>
</dbReference>
<evidence type="ECO:0000256" key="1">
    <source>
        <dbReference type="SAM" id="MobiDB-lite"/>
    </source>
</evidence>
<name>I1XJ52_METNJ</name>
<dbReference type="AlphaFoldDB" id="I1XJ52"/>
<reference evidence="3 4" key="2">
    <citation type="journal article" date="2013" name="Int. J. Syst. Evol. Microbiol.">
        <title>Methylophaga nitratireducenticrescens sp. nov. and Methylophaga frappieri sp. nov., isolated from the biofilm of the methanol-fed denitrification system treating the seawater at the Montreal Biodome.</title>
        <authorList>
            <person name="Villeneuve C."/>
            <person name="Martineau C."/>
            <person name="Mauffrey F."/>
            <person name="Villemur R."/>
        </authorList>
    </citation>
    <scope>NUCLEOTIDE SEQUENCE [LARGE SCALE GENOMIC DNA]</scope>
    <source>
        <strain evidence="3 4">JAM1</strain>
    </source>
</reference>
<dbReference type="Pfam" id="PF05618">
    <property type="entry name" value="Zn_protease"/>
    <property type="match status" value="1"/>
</dbReference>
<keyword evidence="4" id="KW-1185">Reference proteome</keyword>
<evidence type="ECO:0000259" key="2">
    <source>
        <dbReference type="Pfam" id="PF05618"/>
    </source>
</evidence>
<dbReference type="SUPFAM" id="SSF50630">
    <property type="entry name" value="Acid proteases"/>
    <property type="match status" value="1"/>
</dbReference>
<feature type="domain" description="Retropepsin-like aspartic endopeptidase" evidence="2">
    <location>
        <begin position="10"/>
        <end position="143"/>
    </location>
</feature>
<organism evidence="3 4">
    <name type="scientific">Methylophaga nitratireducenticrescens</name>
    <dbReference type="NCBI Taxonomy" id="754476"/>
    <lineage>
        <taxon>Bacteria</taxon>
        <taxon>Pseudomonadati</taxon>
        <taxon>Pseudomonadota</taxon>
        <taxon>Gammaproteobacteria</taxon>
        <taxon>Thiotrichales</taxon>
        <taxon>Piscirickettsiaceae</taxon>
        <taxon>Methylophaga</taxon>
    </lineage>
</organism>
<dbReference type="STRING" id="754476.Q7A_1597"/>
<dbReference type="KEGG" id="mej:Q7A_1597"/>
<protein>
    <recommendedName>
        <fullName evidence="2">Retropepsin-like aspartic endopeptidase domain-containing protein</fullName>
    </recommendedName>
</protein>
<dbReference type="Gene3D" id="2.40.70.10">
    <property type="entry name" value="Acid Proteases"/>
    <property type="match status" value="1"/>
</dbReference>
<sequence>MENHPQIITVGWREWLSLPELGIDQIKAKVDTGARTSAIHAFSVEPIDKNGELWVRFGVHPNQHDTETEIWCEARVKDERNVTDSGGHTEKRYVIQTPLTVGGHTWPIEITLTNRDTMLFRMLLGRTAMTTGNIWVNPALSYQASPSYHDTTQAPKDEALDGESA</sequence>
<evidence type="ECO:0000313" key="4">
    <source>
        <dbReference type="Proteomes" id="UP000009144"/>
    </source>
</evidence>
<reference evidence="3 4" key="1">
    <citation type="journal article" date="2012" name="J. Bacteriol.">
        <title>Complete genome sequences of Methylophaga sp. strain JAM1 and Methylophaga sp. strain JAM7.</title>
        <authorList>
            <person name="Villeneuve C."/>
            <person name="Martineau C."/>
            <person name="Mauffrey F."/>
            <person name="Villemur R."/>
        </authorList>
    </citation>
    <scope>NUCLEOTIDE SEQUENCE [LARGE SCALE GENOMIC DNA]</scope>
    <source>
        <strain evidence="3 4">JAM1</strain>
    </source>
</reference>
<dbReference type="PANTHER" id="PTHR38037:SF1">
    <property type="entry name" value="ATP-DEPENDENT ZINC PROTEASE DOMAIN-CONTAINING PROTEIN-RELATED"/>
    <property type="match status" value="1"/>
</dbReference>
<dbReference type="EMBL" id="CP003390">
    <property type="protein sequence ID" value="AFI84421.1"/>
    <property type="molecule type" value="Genomic_DNA"/>
</dbReference>
<dbReference type="InterPro" id="IPR008503">
    <property type="entry name" value="Asp_endopeptidase"/>
</dbReference>
<dbReference type="eggNOG" id="COG4067">
    <property type="taxonomic scope" value="Bacteria"/>
</dbReference>